<keyword evidence="8" id="KW-0406">Ion transport</keyword>
<comment type="subcellular location">
    <subcellularLocation>
        <location evidence="1">Membrane</location>
        <topology evidence="1">Multi-pass membrane protein</topology>
    </subcellularLocation>
</comment>
<dbReference type="SFLD" id="SFLDG01168">
    <property type="entry name" value="Ferric_reductase_subgroup_(FRE"/>
    <property type="match status" value="1"/>
</dbReference>
<protein>
    <submittedName>
        <fullName evidence="12">Uncharacterized protein</fullName>
    </submittedName>
</protein>
<dbReference type="InterPro" id="IPR017927">
    <property type="entry name" value="FAD-bd_FR_type"/>
</dbReference>
<dbReference type="Pfam" id="PF08030">
    <property type="entry name" value="NAD_binding_6"/>
    <property type="match status" value="1"/>
</dbReference>
<dbReference type="AlphaFoldDB" id="A0A4P7N908"/>
<evidence type="ECO:0000256" key="10">
    <source>
        <dbReference type="SAM" id="MobiDB-lite"/>
    </source>
</evidence>
<organism evidence="12 13">
    <name type="scientific">Pyricularia oryzae</name>
    <name type="common">Rice blast fungus</name>
    <name type="synonym">Magnaporthe oryzae</name>
    <dbReference type="NCBI Taxonomy" id="318829"/>
    <lineage>
        <taxon>Eukaryota</taxon>
        <taxon>Fungi</taxon>
        <taxon>Dikarya</taxon>
        <taxon>Ascomycota</taxon>
        <taxon>Pezizomycotina</taxon>
        <taxon>Sordariomycetes</taxon>
        <taxon>Sordariomycetidae</taxon>
        <taxon>Magnaporthales</taxon>
        <taxon>Pyriculariaceae</taxon>
        <taxon>Pyricularia</taxon>
    </lineage>
</organism>
<dbReference type="PANTHER" id="PTHR32361:SF28">
    <property type="entry name" value="FRP1P"/>
    <property type="match status" value="1"/>
</dbReference>
<keyword evidence="6 11" id="KW-1133">Transmembrane helix</keyword>
<dbReference type="GO" id="GO:0015677">
    <property type="term" value="P:copper ion import"/>
    <property type="evidence" value="ECO:0007669"/>
    <property type="project" value="TreeGrafter"/>
</dbReference>
<evidence type="ECO:0000256" key="1">
    <source>
        <dbReference type="ARBA" id="ARBA00004141"/>
    </source>
</evidence>
<dbReference type="SFLD" id="SFLDS00052">
    <property type="entry name" value="Ferric_Reductase_Domain"/>
    <property type="match status" value="1"/>
</dbReference>
<dbReference type="Proteomes" id="UP000294847">
    <property type="component" value="Chromosome 2"/>
</dbReference>
<feature type="transmembrane region" description="Helical" evidence="11">
    <location>
        <begin position="230"/>
        <end position="254"/>
    </location>
</feature>
<evidence type="ECO:0000256" key="11">
    <source>
        <dbReference type="SAM" id="Phobius"/>
    </source>
</evidence>
<dbReference type="CDD" id="cd06186">
    <property type="entry name" value="NOX_Duox_like_FAD_NADP"/>
    <property type="match status" value="1"/>
</dbReference>
<evidence type="ECO:0000256" key="9">
    <source>
        <dbReference type="ARBA" id="ARBA00023136"/>
    </source>
</evidence>
<gene>
    <name evidence="12" type="ORF">PoMZ_02716</name>
</gene>
<feature type="compositionally biased region" description="Polar residues" evidence="10">
    <location>
        <begin position="98"/>
        <end position="137"/>
    </location>
</feature>
<dbReference type="InterPro" id="IPR039261">
    <property type="entry name" value="FNR_nucleotide-bd"/>
</dbReference>
<keyword evidence="7" id="KW-0560">Oxidoreductase</keyword>
<keyword evidence="3" id="KW-0813">Transport</keyword>
<dbReference type="PROSITE" id="PS51384">
    <property type="entry name" value="FAD_FR"/>
    <property type="match status" value="1"/>
</dbReference>
<dbReference type="Gene3D" id="3.40.50.80">
    <property type="entry name" value="Nucleotide-binding domain of ferredoxin-NADP reductase (FNR) module"/>
    <property type="match status" value="2"/>
</dbReference>
<name>A0A4P7N908_PYROR</name>
<feature type="transmembrane region" description="Helical" evidence="11">
    <location>
        <begin position="206"/>
        <end position="224"/>
    </location>
</feature>
<feature type="region of interest" description="Disordered" evidence="10">
    <location>
        <begin position="23"/>
        <end position="42"/>
    </location>
</feature>
<feature type="transmembrane region" description="Helical" evidence="11">
    <location>
        <begin position="345"/>
        <end position="365"/>
    </location>
</feature>
<dbReference type="GO" id="GO:0005886">
    <property type="term" value="C:plasma membrane"/>
    <property type="evidence" value="ECO:0007669"/>
    <property type="project" value="TreeGrafter"/>
</dbReference>
<evidence type="ECO:0000256" key="8">
    <source>
        <dbReference type="ARBA" id="ARBA00023065"/>
    </source>
</evidence>
<dbReference type="EMBL" id="CP034205">
    <property type="protein sequence ID" value="QBZ57781.1"/>
    <property type="molecule type" value="Genomic_DNA"/>
</dbReference>
<accession>A0A4P7N908</accession>
<feature type="transmembrane region" description="Helical" evidence="11">
    <location>
        <begin position="67"/>
        <end position="85"/>
    </location>
</feature>
<comment type="similarity">
    <text evidence="2">Belongs to the ferric reductase (FRE) family.</text>
</comment>
<dbReference type="PANTHER" id="PTHR32361">
    <property type="entry name" value="FERRIC/CUPRIC REDUCTASE TRANSMEMBRANE COMPONENT"/>
    <property type="match status" value="1"/>
</dbReference>
<feature type="transmembrane region" description="Helical" evidence="11">
    <location>
        <begin position="282"/>
        <end position="302"/>
    </location>
</feature>
<reference evidence="12 13" key="1">
    <citation type="journal article" date="2019" name="Mol. Biol. Evol.">
        <title>Blast fungal genomes show frequent chromosomal changes, gene gains and losses, and effector gene turnover.</title>
        <authorList>
            <person name="Gomez Luciano L.B."/>
            <person name="Jason Tsai I."/>
            <person name="Chuma I."/>
            <person name="Tosa Y."/>
            <person name="Chen Y.H."/>
            <person name="Li J.Y."/>
            <person name="Li M.Y."/>
            <person name="Jade Lu M.Y."/>
            <person name="Nakayashiki H."/>
            <person name="Li W.H."/>
        </authorList>
    </citation>
    <scope>NUCLEOTIDE SEQUENCE [LARGE SCALE GENOMIC DNA]</scope>
    <source>
        <strain evidence="12">MZ5-1-6</strain>
    </source>
</reference>
<dbReference type="GO" id="GO:0006826">
    <property type="term" value="P:iron ion transport"/>
    <property type="evidence" value="ECO:0007669"/>
    <property type="project" value="TreeGrafter"/>
</dbReference>
<dbReference type="InterPro" id="IPR013130">
    <property type="entry name" value="Fe3_Rdtase_TM_dom"/>
</dbReference>
<evidence type="ECO:0000313" key="12">
    <source>
        <dbReference type="EMBL" id="QBZ57781.1"/>
    </source>
</evidence>
<keyword evidence="9 11" id="KW-0472">Membrane</keyword>
<proteinExistence type="inferred from homology"/>
<dbReference type="InterPro" id="IPR051410">
    <property type="entry name" value="Ferric/Cupric_Reductase"/>
</dbReference>
<evidence type="ECO:0000256" key="4">
    <source>
        <dbReference type="ARBA" id="ARBA00022692"/>
    </source>
</evidence>
<dbReference type="InterPro" id="IPR013121">
    <property type="entry name" value="Fe_red_NAD-bd_6"/>
</dbReference>
<dbReference type="GO" id="GO:0000293">
    <property type="term" value="F:ferric-chelate reductase activity"/>
    <property type="evidence" value="ECO:0007669"/>
    <property type="project" value="UniProtKB-ARBA"/>
</dbReference>
<sequence length="668" mass="73701">MAGRADWVRQALDLVLDSGRRGATARAATMTPRGENSSPTAIPNDPESIAYILDLIKKLLQGRVITAYYNVAIVVLLLGFTVAHWRQTRLDRKKWRQRLQQTRVASPTASGSTIRPSSPANDANDENTSSGSSTIEGSATPPVLPKPDYDHVDIERLPLLRSRVNRSGGNRSRSSGLRTISNRIRAWLAYQPGPIPIINRALPANGVSLFVLFWFGINVFFHFYRCPVSGPYFFVTADRAGFVFIVNLPLLYLLSAKNQPLRLLTGRSYEALNIFHRRVGELMCFEALFHMVGMLLFQFVLAPEWLNPVTVWQYFSHPLIYLGLGAFIPYQLLYLTSLGTFRQKCYELFLVSHVLLQVAGLVFLYLHFPTARPYVLIAGGIFILDRLVWRFRLRSTTVDADVAVLEDGETMMLSADWTIPSTPAVRFLGPYLPKCITAGWLPTDHVFLTVPSLGRSHTLQAHPFTIASAAPGHEPGKHAWLNLLIRTHAGFTRDLLGHVKERQGSSLAPHSSAPVRISARLDGPYGSLHALDMLRACDTAVLVAGGSGIAVVYPLAAALLSEAPTKQRVRLLWVTRSRSHADWIPAERLAELVDAGLELVIPEPTEDAGRPDTVGIVRAWIDNNDGEDGMAGVVVSGPDSMNREVRNACAAAIGRGANVRVAVEKFGW</sequence>
<evidence type="ECO:0000313" key="13">
    <source>
        <dbReference type="Proteomes" id="UP000294847"/>
    </source>
</evidence>
<evidence type="ECO:0000256" key="5">
    <source>
        <dbReference type="ARBA" id="ARBA00022982"/>
    </source>
</evidence>
<dbReference type="Pfam" id="PF08022">
    <property type="entry name" value="FAD_binding_8"/>
    <property type="match status" value="1"/>
</dbReference>
<feature type="transmembrane region" description="Helical" evidence="11">
    <location>
        <begin position="314"/>
        <end position="333"/>
    </location>
</feature>
<dbReference type="InterPro" id="IPR013112">
    <property type="entry name" value="FAD-bd_8"/>
</dbReference>
<evidence type="ECO:0000256" key="7">
    <source>
        <dbReference type="ARBA" id="ARBA00023002"/>
    </source>
</evidence>
<feature type="region of interest" description="Disordered" evidence="10">
    <location>
        <begin position="96"/>
        <end position="149"/>
    </location>
</feature>
<dbReference type="GO" id="GO:0006879">
    <property type="term" value="P:intracellular iron ion homeostasis"/>
    <property type="evidence" value="ECO:0007669"/>
    <property type="project" value="TreeGrafter"/>
</dbReference>
<feature type="compositionally biased region" description="Low complexity" evidence="10">
    <location>
        <begin position="23"/>
        <end position="34"/>
    </location>
</feature>
<evidence type="ECO:0000256" key="3">
    <source>
        <dbReference type="ARBA" id="ARBA00022448"/>
    </source>
</evidence>
<dbReference type="Pfam" id="PF01794">
    <property type="entry name" value="Ferric_reduct"/>
    <property type="match status" value="1"/>
</dbReference>
<evidence type="ECO:0000256" key="2">
    <source>
        <dbReference type="ARBA" id="ARBA00006278"/>
    </source>
</evidence>
<keyword evidence="4 11" id="KW-0812">Transmembrane</keyword>
<dbReference type="SUPFAM" id="SSF52343">
    <property type="entry name" value="Ferredoxin reductase-like, C-terminal NADP-linked domain"/>
    <property type="match status" value="1"/>
</dbReference>
<keyword evidence="5" id="KW-0249">Electron transport</keyword>
<evidence type="ECO:0000256" key="6">
    <source>
        <dbReference type="ARBA" id="ARBA00022989"/>
    </source>
</evidence>